<dbReference type="GeneID" id="9592768"/>
<feature type="compositionally biased region" description="Low complexity" evidence="1">
    <location>
        <begin position="705"/>
        <end position="722"/>
    </location>
</feature>
<dbReference type="InParanoid" id="D8Q2U5"/>
<dbReference type="PANTHER" id="PTHR38248">
    <property type="entry name" value="FUNK1 6"/>
    <property type="match status" value="1"/>
</dbReference>
<protein>
    <recommendedName>
        <fullName evidence="2">Fungal-type protein kinase domain-containing protein</fullName>
    </recommendedName>
</protein>
<dbReference type="OrthoDB" id="5584477at2759"/>
<dbReference type="EMBL" id="GL377305">
    <property type="protein sequence ID" value="EFI98186.1"/>
    <property type="molecule type" value="Genomic_DNA"/>
</dbReference>
<keyword evidence="4" id="KW-1185">Reference proteome</keyword>
<name>D8Q2U5_SCHCM</name>
<dbReference type="AlphaFoldDB" id="D8Q2U5"/>
<feature type="non-terminal residue" evidence="3">
    <location>
        <position position="847"/>
    </location>
</feature>
<dbReference type="Proteomes" id="UP000007431">
    <property type="component" value="Unassembled WGS sequence"/>
</dbReference>
<accession>D8Q2U5</accession>
<evidence type="ECO:0000259" key="2">
    <source>
        <dbReference type="Pfam" id="PF17667"/>
    </source>
</evidence>
<dbReference type="eggNOG" id="ENOG502S5WB">
    <property type="taxonomic scope" value="Eukaryota"/>
</dbReference>
<dbReference type="InterPro" id="IPR040976">
    <property type="entry name" value="Pkinase_fungal"/>
</dbReference>
<dbReference type="KEGG" id="scm:SCHCO_02698676"/>
<gene>
    <name evidence="3" type="ORF">SCHCODRAFT_107605</name>
</gene>
<feature type="compositionally biased region" description="Low complexity" evidence="1">
    <location>
        <begin position="686"/>
        <end position="698"/>
    </location>
</feature>
<dbReference type="Pfam" id="PF17667">
    <property type="entry name" value="Pkinase_fungal"/>
    <property type="match status" value="1"/>
</dbReference>
<proteinExistence type="predicted"/>
<dbReference type="STRING" id="578458.D8Q2U5"/>
<evidence type="ECO:0000313" key="3">
    <source>
        <dbReference type="EMBL" id="EFI98186.1"/>
    </source>
</evidence>
<sequence length="847" mass="94095">MLNSPKPCNMSATYPLFSQSGTELNSRKASDRQAFAYPHSTYGALPPPASADSRAMSQQVYPQASLIPLSIQRLPDILALRADELDEIARHTVEIKRVHATLFPDDRFPLKPRAMLRALTQNLYDLKGRKWLFNHSSSPAPCASLKRVTATASFLNEIARCCRLAYAALRQPAPTIARQWTVVETARPSVTGSDCRSFGLALADVGPSELRWEDVLCDVEIVTDASELHEALQRLSNSAAHVLATQDDRTFYLGLALAGDTYQLAYFDCAGRVLSAVYDMHQYPLYFLRILMGLTMLDKSSIGKDPSFVSRGGQRFLTVANREYEVMETLSIDKRIIGYGAVYWRCRSEDGDDVMVKSAWANVHLSSTEGGLFRRAWTSGGAPKLVSEETVTRPDGQPCSTMWIRDTPQGQDRRVVGQMPQLELRRLVLNKSGRPLKEFSSKDELLLALKDTVRTHKVMLKSRGRVMQCNISDISIMLQQPPDWPRRRGIFVDLSRAAQVSGYDLEEHVPEKSSMGSLPFQACTLTRHQESTVDHLPQHDLESYIHLLMYICASYSGPSNTPRKDFDIRDSPMAPWFDSNGEEKFRIMATLPDVEFRGFLDDLFDPYFDDLKGLVCELRTLLLRRPDRDFTPSHDDVLEVFDRHIAALQTPPSQPESGTASRHDVPDIPTVVETRRKGFVKRKRAGAPPAARAALAAATPPPASAMPIATLASPTSPTAAPAAPSPVVLPPAIAQSSPPPQPNSRTTPSPRPCPSRPMARAMKRRLAESRRAVSPPSDDSNRTPVETTPKRKETLRDSALPERALSASPWPEDRRTSSRSKRLASPDAPPNEPPLHATRASKRRKVA</sequence>
<feature type="region of interest" description="Disordered" evidence="1">
    <location>
        <begin position="649"/>
        <end position="847"/>
    </location>
</feature>
<feature type="domain" description="Fungal-type protein kinase" evidence="2">
    <location>
        <begin position="208"/>
        <end position="552"/>
    </location>
</feature>
<evidence type="ECO:0000256" key="1">
    <source>
        <dbReference type="SAM" id="MobiDB-lite"/>
    </source>
</evidence>
<dbReference type="PANTHER" id="PTHR38248:SF2">
    <property type="entry name" value="FUNK1 11"/>
    <property type="match status" value="1"/>
</dbReference>
<feature type="compositionally biased region" description="Basic and acidic residues" evidence="1">
    <location>
        <begin position="788"/>
        <end position="800"/>
    </location>
</feature>
<evidence type="ECO:0000313" key="4">
    <source>
        <dbReference type="Proteomes" id="UP000007431"/>
    </source>
</evidence>
<dbReference type="HOGENOM" id="CLU_018259_0_0_1"/>
<reference evidence="3 4" key="1">
    <citation type="journal article" date="2010" name="Nat. Biotechnol.">
        <title>Genome sequence of the model mushroom Schizophyllum commune.</title>
        <authorList>
            <person name="Ohm R.A."/>
            <person name="de Jong J.F."/>
            <person name="Lugones L.G."/>
            <person name="Aerts A."/>
            <person name="Kothe E."/>
            <person name="Stajich J.E."/>
            <person name="de Vries R.P."/>
            <person name="Record E."/>
            <person name="Levasseur A."/>
            <person name="Baker S.E."/>
            <person name="Bartholomew K.A."/>
            <person name="Coutinho P.M."/>
            <person name="Erdmann S."/>
            <person name="Fowler T.J."/>
            <person name="Gathman A.C."/>
            <person name="Lombard V."/>
            <person name="Henrissat B."/>
            <person name="Knabe N."/>
            <person name="Kuees U."/>
            <person name="Lilly W.W."/>
            <person name="Lindquist E."/>
            <person name="Lucas S."/>
            <person name="Magnuson J.K."/>
            <person name="Piumi F."/>
            <person name="Raudaskoski M."/>
            <person name="Salamov A."/>
            <person name="Schmutz J."/>
            <person name="Schwarze F.W.M.R."/>
            <person name="vanKuyk P.A."/>
            <person name="Horton J.S."/>
            <person name="Grigoriev I.V."/>
            <person name="Woesten H.A.B."/>
        </authorList>
    </citation>
    <scope>NUCLEOTIDE SEQUENCE [LARGE SCALE GENOMIC DNA]</scope>
    <source>
        <strain evidence="4">H4-8 / FGSC 9210</strain>
    </source>
</reference>
<organism evidence="4">
    <name type="scientific">Schizophyllum commune (strain H4-8 / FGSC 9210)</name>
    <name type="common">Split gill fungus</name>
    <dbReference type="NCBI Taxonomy" id="578458"/>
    <lineage>
        <taxon>Eukaryota</taxon>
        <taxon>Fungi</taxon>
        <taxon>Dikarya</taxon>
        <taxon>Basidiomycota</taxon>
        <taxon>Agaricomycotina</taxon>
        <taxon>Agaricomycetes</taxon>
        <taxon>Agaricomycetidae</taxon>
        <taxon>Agaricales</taxon>
        <taxon>Schizophyllaceae</taxon>
        <taxon>Schizophyllum</taxon>
    </lineage>
</organism>
<dbReference type="VEuPathDB" id="FungiDB:SCHCODRAFT_02698676"/>